<keyword evidence="8" id="KW-1133">Transmembrane helix</keyword>
<comment type="subcellular location">
    <subcellularLocation>
        <location evidence="2">Membrane</location>
    </subcellularLocation>
</comment>
<comment type="catalytic activity">
    <reaction evidence="1">
        <text>ATP + protein L-histidine = ADP + protein N-phospho-L-histidine.</text>
        <dbReference type="EC" id="2.7.13.3"/>
    </reaction>
</comment>
<keyword evidence="8" id="KW-0472">Membrane</keyword>
<proteinExistence type="predicted"/>
<name>A0ABS4BKB6_9HYPH</name>
<dbReference type="PROSITE" id="PS50109">
    <property type="entry name" value="HIS_KIN"/>
    <property type="match status" value="1"/>
</dbReference>
<sequence>MARHDLSFHPEPSPAPPETASVRKGHGIFRLSITRRVFLVGAIPIALAVVLGIASIILLDRADQARRDALAVSTVFRNVVSAMSARDDFINAAPSSRSTHLGAFMANIGAATTGLSQIGADTDDADNAEAIATTIASLERFRRAMGELQSAISENDQRALLMDTRIDRLITLAEEARARQHAANTGVVEQLRQRDATLEASLDLSVSAVQMRQAVVDAWVRRLRLEASAAEAGEPGGGAGAASTGAQTAVTVVPARDDQLAAARLSNAADDFRAAFRSAGRGQKLGDFEAALAAFRGGGSPEDLIVFLDRCLKVDGTAVQAAQDAFSQLLDVAVAAQGAEQEAQNVAVETIRLGERTREAMRRRDSRAIGGTIDRNASLRETVARLAISPLVQSQMLDALDSWRQELIAARDGLSAQEAILRRMAVASSGIVFEVANLNAALSDNADDIGMAARRILLVSAALCLFVATMFGLGVARSITRPLKRLEQGMLARAADSSLGPLDEAERGDEVGRMTRATNHFLSELKKREASLQLAKDETDRALAELKRTQGELIQSEKLASLGQLVAGIAHEINTPLGVALTTATVMRHETDKFRKATSEGKVTRQAFDDFIERTGEGTELLDTNLARAAALVVSFKQMAADQASGEKRSFVMADFVDDLFRSLGPMRRRAGHELALDCEDGITMSTYPGALSQVLTNLLTNSYAHAFGEGEKGTVRVLIRRNGPDRVRITFSDDGRGIADANLARIFDPFFTTGRASGSTGLGLHIVYNLVVATLGGTITATSEAGKGTSFVVDIPRVRMDASKEGETLGASPKGEPAVNA</sequence>
<feature type="domain" description="Histidine kinase" evidence="9">
    <location>
        <begin position="568"/>
        <end position="800"/>
    </location>
</feature>
<accession>A0ABS4BKB6</accession>
<dbReference type="Pfam" id="PF02518">
    <property type="entry name" value="HATPase_c"/>
    <property type="match status" value="1"/>
</dbReference>
<dbReference type="PRINTS" id="PR00344">
    <property type="entry name" value="BCTRLSENSOR"/>
</dbReference>
<dbReference type="RefSeq" id="WP_209595646.1">
    <property type="nucleotide sequence ID" value="NZ_JAGJCF010000014.1"/>
</dbReference>
<evidence type="ECO:0000256" key="5">
    <source>
        <dbReference type="ARBA" id="ARBA00022679"/>
    </source>
</evidence>
<dbReference type="PROSITE" id="PS50885">
    <property type="entry name" value="HAMP"/>
    <property type="match status" value="1"/>
</dbReference>
<feature type="region of interest" description="Disordered" evidence="7">
    <location>
        <begin position="1"/>
        <end position="22"/>
    </location>
</feature>
<dbReference type="InterPro" id="IPR005467">
    <property type="entry name" value="His_kinase_dom"/>
</dbReference>
<evidence type="ECO:0000313" key="12">
    <source>
        <dbReference type="Proteomes" id="UP000678276"/>
    </source>
</evidence>
<evidence type="ECO:0000256" key="1">
    <source>
        <dbReference type="ARBA" id="ARBA00000085"/>
    </source>
</evidence>
<organism evidence="11 12">
    <name type="scientific">Jiella mangrovi</name>
    <dbReference type="NCBI Taxonomy" id="2821407"/>
    <lineage>
        <taxon>Bacteria</taxon>
        <taxon>Pseudomonadati</taxon>
        <taxon>Pseudomonadota</taxon>
        <taxon>Alphaproteobacteria</taxon>
        <taxon>Hyphomicrobiales</taxon>
        <taxon>Aurantimonadaceae</taxon>
        <taxon>Jiella</taxon>
    </lineage>
</organism>
<feature type="domain" description="HAMP" evidence="10">
    <location>
        <begin position="477"/>
        <end position="530"/>
    </location>
</feature>
<dbReference type="InterPro" id="IPR003660">
    <property type="entry name" value="HAMP_dom"/>
</dbReference>
<dbReference type="SMART" id="SM00387">
    <property type="entry name" value="HATPase_c"/>
    <property type="match status" value="1"/>
</dbReference>
<gene>
    <name evidence="11" type="ORF">J6595_16290</name>
</gene>
<dbReference type="SUPFAM" id="SSF55874">
    <property type="entry name" value="ATPase domain of HSP90 chaperone/DNA topoisomerase II/histidine kinase"/>
    <property type="match status" value="1"/>
</dbReference>
<dbReference type="InterPro" id="IPR003661">
    <property type="entry name" value="HisK_dim/P_dom"/>
</dbReference>
<dbReference type="SMART" id="SM00304">
    <property type="entry name" value="HAMP"/>
    <property type="match status" value="1"/>
</dbReference>
<keyword evidence="5" id="KW-0808">Transferase</keyword>
<evidence type="ECO:0000259" key="9">
    <source>
        <dbReference type="PROSITE" id="PS50109"/>
    </source>
</evidence>
<dbReference type="Proteomes" id="UP000678276">
    <property type="component" value="Unassembled WGS sequence"/>
</dbReference>
<evidence type="ECO:0000256" key="6">
    <source>
        <dbReference type="ARBA" id="ARBA00022777"/>
    </source>
</evidence>
<comment type="caution">
    <text evidence="11">The sequence shown here is derived from an EMBL/GenBank/DDBJ whole genome shotgun (WGS) entry which is preliminary data.</text>
</comment>
<reference evidence="11 12" key="1">
    <citation type="submission" date="2021-04" db="EMBL/GenBank/DDBJ databases">
        <title>Whole genome sequence of Jiella sp. KSK16Y-1.</title>
        <authorList>
            <person name="Tuo L."/>
        </authorList>
    </citation>
    <scope>NUCLEOTIDE SEQUENCE [LARGE SCALE GENOMIC DNA]</scope>
    <source>
        <strain evidence="11 12">KSK16Y-1</strain>
    </source>
</reference>
<keyword evidence="8" id="KW-0812">Transmembrane</keyword>
<dbReference type="EMBL" id="JAGJCF010000014">
    <property type="protein sequence ID" value="MBP0617146.1"/>
    <property type="molecule type" value="Genomic_DNA"/>
</dbReference>
<keyword evidence="6 11" id="KW-0418">Kinase</keyword>
<feature type="transmembrane region" description="Helical" evidence="8">
    <location>
        <begin position="37"/>
        <end position="59"/>
    </location>
</feature>
<feature type="transmembrane region" description="Helical" evidence="8">
    <location>
        <begin position="456"/>
        <end position="476"/>
    </location>
</feature>
<dbReference type="SUPFAM" id="SSF47384">
    <property type="entry name" value="Homodimeric domain of signal transducing histidine kinase"/>
    <property type="match status" value="1"/>
</dbReference>
<dbReference type="PANTHER" id="PTHR43065">
    <property type="entry name" value="SENSOR HISTIDINE KINASE"/>
    <property type="match status" value="1"/>
</dbReference>
<dbReference type="Gene3D" id="3.30.565.10">
    <property type="entry name" value="Histidine kinase-like ATPase, C-terminal domain"/>
    <property type="match status" value="1"/>
</dbReference>
<dbReference type="EC" id="2.7.13.3" evidence="3"/>
<evidence type="ECO:0000256" key="4">
    <source>
        <dbReference type="ARBA" id="ARBA00022553"/>
    </source>
</evidence>
<evidence type="ECO:0000313" key="11">
    <source>
        <dbReference type="EMBL" id="MBP0617146.1"/>
    </source>
</evidence>
<dbReference type="InterPro" id="IPR003594">
    <property type="entry name" value="HATPase_dom"/>
</dbReference>
<evidence type="ECO:0000256" key="8">
    <source>
        <dbReference type="SAM" id="Phobius"/>
    </source>
</evidence>
<dbReference type="CDD" id="cd00082">
    <property type="entry name" value="HisKA"/>
    <property type="match status" value="1"/>
</dbReference>
<dbReference type="SUPFAM" id="SSF158472">
    <property type="entry name" value="HAMP domain-like"/>
    <property type="match status" value="1"/>
</dbReference>
<protein>
    <recommendedName>
        <fullName evidence="3">histidine kinase</fullName>
        <ecNumber evidence="3">2.7.13.3</ecNumber>
    </recommendedName>
</protein>
<evidence type="ECO:0000259" key="10">
    <source>
        <dbReference type="PROSITE" id="PS50885"/>
    </source>
</evidence>
<dbReference type="GO" id="GO:0016301">
    <property type="term" value="F:kinase activity"/>
    <property type="evidence" value="ECO:0007669"/>
    <property type="project" value="UniProtKB-KW"/>
</dbReference>
<dbReference type="Gene3D" id="1.10.287.130">
    <property type="match status" value="1"/>
</dbReference>
<evidence type="ECO:0000256" key="7">
    <source>
        <dbReference type="SAM" id="MobiDB-lite"/>
    </source>
</evidence>
<keyword evidence="4" id="KW-0597">Phosphoprotein</keyword>
<dbReference type="Pfam" id="PF00672">
    <property type="entry name" value="HAMP"/>
    <property type="match status" value="1"/>
</dbReference>
<dbReference type="Gene3D" id="6.10.340.10">
    <property type="match status" value="1"/>
</dbReference>
<dbReference type="InterPro" id="IPR036890">
    <property type="entry name" value="HATPase_C_sf"/>
</dbReference>
<dbReference type="InterPro" id="IPR036097">
    <property type="entry name" value="HisK_dim/P_sf"/>
</dbReference>
<dbReference type="InterPro" id="IPR004358">
    <property type="entry name" value="Sig_transdc_His_kin-like_C"/>
</dbReference>
<keyword evidence="12" id="KW-1185">Reference proteome</keyword>
<evidence type="ECO:0000256" key="2">
    <source>
        <dbReference type="ARBA" id="ARBA00004370"/>
    </source>
</evidence>
<evidence type="ECO:0000256" key="3">
    <source>
        <dbReference type="ARBA" id="ARBA00012438"/>
    </source>
</evidence>